<dbReference type="GO" id="GO:0031929">
    <property type="term" value="P:TOR signaling"/>
    <property type="evidence" value="ECO:0007669"/>
    <property type="project" value="TreeGrafter"/>
</dbReference>
<dbReference type="InterPro" id="IPR051330">
    <property type="entry name" value="Phosphatase_reg/MetRdx"/>
</dbReference>
<dbReference type="EMBL" id="BNJQ01000034">
    <property type="protein sequence ID" value="GHP11479.1"/>
    <property type="molecule type" value="Genomic_DNA"/>
</dbReference>
<evidence type="ECO:0000313" key="4">
    <source>
        <dbReference type="Proteomes" id="UP000660262"/>
    </source>
</evidence>
<name>A0A830I364_9CHLO</name>
<organism evidence="3 4">
    <name type="scientific">Pycnococcus provasolii</name>
    <dbReference type="NCBI Taxonomy" id="41880"/>
    <lineage>
        <taxon>Eukaryota</taxon>
        <taxon>Viridiplantae</taxon>
        <taxon>Chlorophyta</taxon>
        <taxon>Pseudoscourfieldiophyceae</taxon>
        <taxon>Pseudoscourfieldiales</taxon>
        <taxon>Pycnococcaceae</taxon>
        <taxon>Pycnococcus</taxon>
    </lineage>
</organism>
<evidence type="ECO:0000313" key="3">
    <source>
        <dbReference type="EMBL" id="GHP11479.1"/>
    </source>
</evidence>
<comment type="caution">
    <text evidence="3">The sequence shown here is derived from an EMBL/GenBank/DDBJ whole genome shotgun (WGS) entry which is preliminary data.</text>
</comment>
<evidence type="ECO:0000256" key="2">
    <source>
        <dbReference type="SAM" id="MobiDB-lite"/>
    </source>
</evidence>
<evidence type="ECO:0008006" key="5">
    <source>
        <dbReference type="Google" id="ProtNLM"/>
    </source>
</evidence>
<keyword evidence="4" id="KW-1185">Reference proteome</keyword>
<proteinExistence type="inferred from homology"/>
<dbReference type="Pfam" id="PF04176">
    <property type="entry name" value="TIP41"/>
    <property type="match status" value="1"/>
</dbReference>
<evidence type="ECO:0000256" key="1">
    <source>
        <dbReference type="ARBA" id="ARBA00006658"/>
    </source>
</evidence>
<dbReference type="InterPro" id="IPR007303">
    <property type="entry name" value="TIP41-like"/>
</dbReference>
<dbReference type="PANTHER" id="PTHR21021">
    <property type="entry name" value="GAF/PUTATIVE CYTOSKELETAL PROTEIN"/>
    <property type="match status" value="1"/>
</dbReference>
<dbReference type="GO" id="GO:0005829">
    <property type="term" value="C:cytosol"/>
    <property type="evidence" value="ECO:0007669"/>
    <property type="project" value="TreeGrafter"/>
</dbReference>
<dbReference type="OrthoDB" id="10253878at2759"/>
<comment type="similarity">
    <text evidence="1">Belongs to the TIP41 family.</text>
</comment>
<dbReference type="Proteomes" id="UP000660262">
    <property type="component" value="Unassembled WGS sequence"/>
</dbReference>
<dbReference type="PANTHER" id="PTHR21021:SF16">
    <property type="entry name" value="TIP41-LIKE PROTEIN"/>
    <property type="match status" value="1"/>
</dbReference>
<feature type="region of interest" description="Disordered" evidence="2">
    <location>
        <begin position="213"/>
        <end position="233"/>
    </location>
</feature>
<protein>
    <recommendedName>
        <fullName evidence="5">TIP41-like protein</fullName>
    </recommendedName>
</protein>
<gene>
    <name evidence="3" type="ORF">PPROV_001020700</name>
</gene>
<dbReference type="AlphaFoldDB" id="A0A830I364"/>
<reference evidence="3" key="1">
    <citation type="submission" date="2020-10" db="EMBL/GenBank/DDBJ databases">
        <title>Unveiling of a novel bifunctional photoreceptor, Dualchrome1, isolated from a cosmopolitan green alga.</title>
        <authorList>
            <person name="Suzuki S."/>
            <person name="Kawachi M."/>
        </authorList>
    </citation>
    <scope>NUCLEOTIDE SEQUENCE</scope>
    <source>
        <strain evidence="3">NIES 2893</strain>
    </source>
</reference>
<sequence>MATCAGWSVTTTPAPLRHIASEAQRNAVAETTSNAALPEMLFATAELKIQHGETNATLTFCAQDALKEWARENAKAPDVPIAAKWQESRRGTAAFDEAKPPRVYDWTFTTPYAGTLEGGTFQATSSKKINREMLLARDPILFYDEVELYSSELDDTGAVNCSVKVRVMPRCWYVLCRLWLRVDGALVRLRESRIFCSADDPKTVVRETTWHEGTPETLAKAGAPSDVRGGASSPYGDADATAQALGAVAPAAVVKHIVESAEL</sequence>
<accession>A0A830I364</accession>